<evidence type="ECO:0000313" key="2">
    <source>
        <dbReference type="Proteomes" id="UP000053872"/>
    </source>
</evidence>
<reference evidence="1 2" key="1">
    <citation type="journal article" date="2013" name="Science">
        <title>Genomic diversity and evolution of the head crest in the rock pigeon.</title>
        <authorList>
            <person name="Shapiro M.D."/>
            <person name="Kronenberg Z."/>
            <person name="Li C."/>
            <person name="Domyan E.T."/>
            <person name="Pan H."/>
            <person name="Campbell M."/>
            <person name="Tan H."/>
            <person name="Huff C.D."/>
            <person name="Hu H."/>
            <person name="Vickrey A.I."/>
            <person name="Nielsen S.C."/>
            <person name="Stringham S.A."/>
            <person name="Hu H."/>
            <person name="Willerslev E."/>
            <person name="Gilbert M.T."/>
            <person name="Yandell M."/>
            <person name="Zhang G."/>
            <person name="Wang J."/>
        </authorList>
    </citation>
    <scope>NUCLEOTIDE SEQUENCE [LARGE SCALE GENOMIC DNA]</scope>
    <source>
        <tissue evidence="1">Blood</tissue>
    </source>
</reference>
<gene>
    <name evidence="1" type="primary">TEN1</name>
    <name evidence="1" type="ORF">A306_00006396</name>
</gene>
<sequence>MPGVITKNSSGKQVCSLFKRVVEESEHLSYTGPSVRQGLETSEKGEVSESCVKQITPKSQSTAGYWAVIRSEAKGIRTKFVSLVWLRVNESMCLVTMMELPHGSILAKHSHTWTDQQRNKNNKSLFSVAPASSGFQELVSKVGN</sequence>
<dbReference type="AlphaFoldDB" id="A0A2I0M7A9"/>
<keyword evidence="2" id="KW-1185">Reference proteome</keyword>
<name>A0A2I0M7A9_COLLI</name>
<organism evidence="1 2">
    <name type="scientific">Columba livia</name>
    <name type="common">Rock dove</name>
    <dbReference type="NCBI Taxonomy" id="8932"/>
    <lineage>
        <taxon>Eukaryota</taxon>
        <taxon>Metazoa</taxon>
        <taxon>Chordata</taxon>
        <taxon>Craniata</taxon>
        <taxon>Vertebrata</taxon>
        <taxon>Euteleostomi</taxon>
        <taxon>Archelosauria</taxon>
        <taxon>Archosauria</taxon>
        <taxon>Dinosauria</taxon>
        <taxon>Saurischia</taxon>
        <taxon>Theropoda</taxon>
        <taxon>Coelurosauria</taxon>
        <taxon>Aves</taxon>
        <taxon>Neognathae</taxon>
        <taxon>Neoaves</taxon>
        <taxon>Columbimorphae</taxon>
        <taxon>Columbiformes</taxon>
        <taxon>Columbidae</taxon>
        <taxon>Columba</taxon>
    </lineage>
</organism>
<evidence type="ECO:0000313" key="1">
    <source>
        <dbReference type="EMBL" id="PKK25566.1"/>
    </source>
</evidence>
<accession>A0A2I0M7A9</accession>
<comment type="caution">
    <text evidence="1">The sequence shown here is derived from an EMBL/GenBank/DDBJ whole genome shotgun (WGS) entry which is preliminary data.</text>
</comment>
<proteinExistence type="predicted"/>
<dbReference type="Proteomes" id="UP000053872">
    <property type="component" value="Unassembled WGS sequence"/>
</dbReference>
<dbReference type="InParanoid" id="A0A2I0M7A9"/>
<protein>
    <submittedName>
        <fullName evidence="1">TEN1 CST complex subunit</fullName>
    </submittedName>
</protein>
<dbReference type="EMBL" id="AKCR02000032">
    <property type="protein sequence ID" value="PKK25566.1"/>
    <property type="molecule type" value="Genomic_DNA"/>
</dbReference>